<protein>
    <submittedName>
        <fullName evidence="2">Uncharacterized protein</fullName>
    </submittedName>
</protein>
<dbReference type="Proteomes" id="UP000039217">
    <property type="component" value="Unassembled WGS sequence"/>
</dbReference>
<evidence type="ECO:0000313" key="1">
    <source>
        <dbReference type="EMBL" id="CKS96223.1"/>
    </source>
</evidence>
<reference evidence="5 6" key="1">
    <citation type="submission" date="2015-03" db="EMBL/GenBank/DDBJ databases">
        <authorList>
            <consortium name="Pathogen Informatics"/>
        </authorList>
    </citation>
    <scope>NUCLEOTIDE SEQUENCE [LARGE SCALE GENOMIC DNA]</scope>
    <source>
        <strain evidence="2 8">Bir 185</strain>
        <strain evidence="1 7">Bir 187</strain>
        <strain evidence="3 6">D00501624</strain>
        <strain evidence="5">N09902308</strain>
    </source>
</reference>
<evidence type="ECO:0000313" key="8">
    <source>
        <dbReference type="Proteomes" id="UP000050164"/>
    </source>
</evidence>
<dbReference type="EMBL" id="CSBK01003740">
    <property type="protein sequence ID" value="CPB19462.1"/>
    <property type="molecule type" value="Genomic_DNA"/>
</dbReference>
<organism evidence="2 8">
    <name type="scientific">Mycobacterium tuberculosis</name>
    <dbReference type="NCBI Taxonomy" id="1773"/>
    <lineage>
        <taxon>Bacteria</taxon>
        <taxon>Bacillati</taxon>
        <taxon>Actinomycetota</taxon>
        <taxon>Actinomycetes</taxon>
        <taxon>Mycobacteriales</taxon>
        <taxon>Mycobacteriaceae</taxon>
        <taxon>Mycobacterium</taxon>
        <taxon>Mycobacterium tuberculosis complex</taxon>
    </lineage>
</organism>
<dbReference type="EMBL" id="CQQC01001424">
    <property type="protein sequence ID" value="CNV93638.1"/>
    <property type="molecule type" value="Genomic_DNA"/>
</dbReference>
<proteinExistence type="predicted"/>
<dbReference type="Proteomes" id="UP000050164">
    <property type="component" value="Unassembled WGS sequence"/>
</dbReference>
<gene>
    <name evidence="3" type="ORF">ERS007661_03305</name>
    <name evidence="4" type="ORF">ERS007739_05120</name>
    <name evidence="2" type="ORF">ERS027659_04283</name>
    <name evidence="1" type="ORF">ERS027661_03754</name>
</gene>
<accession>A0A655AI06</accession>
<dbReference type="AlphaFoldDB" id="A0A655AI06"/>
<evidence type="ECO:0000313" key="7">
    <source>
        <dbReference type="Proteomes" id="UP000049023"/>
    </source>
</evidence>
<dbReference type="EMBL" id="CNFT01001488">
    <property type="protein sequence ID" value="CKT34957.1"/>
    <property type="molecule type" value="Genomic_DNA"/>
</dbReference>
<evidence type="ECO:0000313" key="6">
    <source>
        <dbReference type="Proteomes" id="UP000039217"/>
    </source>
</evidence>
<name>A0A655AI06_MYCTX</name>
<dbReference type="Proteomes" id="UP000049023">
    <property type="component" value="Unassembled WGS sequence"/>
</dbReference>
<evidence type="ECO:0000313" key="2">
    <source>
        <dbReference type="EMBL" id="CKT34957.1"/>
    </source>
</evidence>
<evidence type="ECO:0000313" key="4">
    <source>
        <dbReference type="EMBL" id="CPB19462.1"/>
    </source>
</evidence>
<dbReference type="Proteomes" id="UP000039021">
    <property type="component" value="Unassembled WGS sequence"/>
</dbReference>
<dbReference type="EMBL" id="CNFU01001061">
    <property type="protein sequence ID" value="CKS96223.1"/>
    <property type="molecule type" value="Genomic_DNA"/>
</dbReference>
<evidence type="ECO:0000313" key="3">
    <source>
        <dbReference type="EMBL" id="CNV93638.1"/>
    </source>
</evidence>
<sequence>MVATRIAPTAMRHTMAATLINANQNSSSPKWRTLNKLTARIRATVTRAGTQIGKPGHQNLA</sequence>
<evidence type="ECO:0000313" key="5">
    <source>
        <dbReference type="Proteomes" id="UP000039021"/>
    </source>
</evidence>
<reference evidence="4" key="2">
    <citation type="submission" date="2015-03" db="EMBL/GenBank/DDBJ databases">
        <authorList>
            <consortium name="Pathogen Informatics"/>
            <person name="Murphy D."/>
        </authorList>
    </citation>
    <scope>NUCLEOTIDE SEQUENCE</scope>
    <source>
        <strain evidence="4">N09902308</strain>
    </source>
</reference>